<accession>A0A1J5N8E5</accession>
<name>A0A1J5N8E5_9BACT</name>
<keyword evidence="10" id="KW-1185">Reference proteome</keyword>
<keyword evidence="2" id="KW-1003">Cell membrane</keyword>
<evidence type="ECO:0000256" key="3">
    <source>
        <dbReference type="ARBA" id="ARBA00022692"/>
    </source>
</evidence>
<dbReference type="GO" id="GO:0050380">
    <property type="term" value="F:undecaprenyl-diphosphatase activity"/>
    <property type="evidence" value="ECO:0007669"/>
    <property type="project" value="UniProtKB-EC"/>
</dbReference>
<dbReference type="InterPro" id="IPR036938">
    <property type="entry name" value="PAP2/HPO_sf"/>
</dbReference>
<dbReference type="RefSeq" id="WP_071546472.1">
    <property type="nucleotide sequence ID" value="NZ_LKAQ01000004.1"/>
</dbReference>
<evidence type="ECO:0000256" key="2">
    <source>
        <dbReference type="ARBA" id="ARBA00022475"/>
    </source>
</evidence>
<dbReference type="PANTHER" id="PTHR14969:SF62">
    <property type="entry name" value="DECAPRENYLPHOSPHORYL-5-PHOSPHORIBOSE PHOSPHATASE RV3807C-RELATED"/>
    <property type="match status" value="1"/>
</dbReference>
<evidence type="ECO:0000256" key="7">
    <source>
        <dbReference type="SAM" id="Phobius"/>
    </source>
</evidence>
<evidence type="ECO:0000256" key="1">
    <source>
        <dbReference type="ARBA" id="ARBA00004651"/>
    </source>
</evidence>
<dbReference type="SUPFAM" id="SSF48317">
    <property type="entry name" value="Acid phosphatase/Vanadium-dependent haloperoxidase"/>
    <property type="match status" value="1"/>
</dbReference>
<dbReference type="AlphaFoldDB" id="A0A1J5N8E5"/>
<keyword evidence="4 9" id="KW-0378">Hydrolase</keyword>
<dbReference type="Proteomes" id="UP000181901">
    <property type="component" value="Unassembled WGS sequence"/>
</dbReference>
<dbReference type="SMART" id="SM00014">
    <property type="entry name" value="acidPPc"/>
    <property type="match status" value="1"/>
</dbReference>
<feature type="transmembrane region" description="Helical" evidence="7">
    <location>
        <begin position="84"/>
        <end position="107"/>
    </location>
</feature>
<feature type="transmembrane region" description="Helical" evidence="7">
    <location>
        <begin position="152"/>
        <end position="172"/>
    </location>
</feature>
<gene>
    <name evidence="9" type="primary">bcrC_2</name>
    <name evidence="9" type="ORF">BerOc1_03033</name>
</gene>
<dbReference type="PANTHER" id="PTHR14969">
    <property type="entry name" value="SPHINGOSINE-1-PHOSPHATE PHOSPHOHYDROLASE"/>
    <property type="match status" value="1"/>
</dbReference>
<evidence type="ECO:0000256" key="4">
    <source>
        <dbReference type="ARBA" id="ARBA00022801"/>
    </source>
</evidence>
<keyword evidence="3 7" id="KW-0812">Transmembrane</keyword>
<proteinExistence type="predicted"/>
<dbReference type="EMBL" id="LKAQ01000004">
    <property type="protein sequence ID" value="OIQ51088.1"/>
    <property type="molecule type" value="Genomic_DNA"/>
</dbReference>
<dbReference type="GO" id="GO:0005886">
    <property type="term" value="C:plasma membrane"/>
    <property type="evidence" value="ECO:0007669"/>
    <property type="project" value="UniProtKB-SubCell"/>
</dbReference>
<evidence type="ECO:0000313" key="9">
    <source>
        <dbReference type="EMBL" id="OIQ51088.1"/>
    </source>
</evidence>
<sequence length="206" mass="22987">MRCTSLKHWALYSAPLLLILAALWLGFDTERDAALFFKDFRAAHAGLTMFMKFVTDWCNPLFYLVYAGMLLTAWRTGNRERLRFVLVVLVVQGLVAGLAVHFTKYLIGRPRPGQGHWYEPLSGRAAQEALPSGHTAEYTGWTLPLALRLSRAALTVLLGLSLGLVGFSRIYLGWHHPTDVFFGWLLSSVGGFAAVIIADSSLFRRS</sequence>
<dbReference type="OrthoDB" id="9801622at2"/>
<feature type="transmembrane region" description="Helical" evidence="7">
    <location>
        <begin position="9"/>
        <end position="27"/>
    </location>
</feature>
<evidence type="ECO:0000256" key="5">
    <source>
        <dbReference type="ARBA" id="ARBA00022989"/>
    </source>
</evidence>
<evidence type="ECO:0000313" key="10">
    <source>
        <dbReference type="Proteomes" id="UP000181901"/>
    </source>
</evidence>
<dbReference type="CDD" id="cd01610">
    <property type="entry name" value="PAP2_like"/>
    <property type="match status" value="1"/>
</dbReference>
<comment type="caution">
    <text evidence="9">The sequence shown here is derived from an EMBL/GenBank/DDBJ whole genome shotgun (WGS) entry which is preliminary data.</text>
</comment>
<organism evidence="9 10">
    <name type="scientific">Pseudodesulfovibrio hydrargyri</name>
    <dbReference type="NCBI Taxonomy" id="2125990"/>
    <lineage>
        <taxon>Bacteria</taxon>
        <taxon>Pseudomonadati</taxon>
        <taxon>Thermodesulfobacteriota</taxon>
        <taxon>Desulfovibrionia</taxon>
        <taxon>Desulfovibrionales</taxon>
        <taxon>Desulfovibrionaceae</taxon>
    </lineage>
</organism>
<evidence type="ECO:0000259" key="8">
    <source>
        <dbReference type="SMART" id="SM00014"/>
    </source>
</evidence>
<dbReference type="Gene3D" id="1.20.144.10">
    <property type="entry name" value="Phosphatidic acid phosphatase type 2/haloperoxidase"/>
    <property type="match status" value="2"/>
</dbReference>
<evidence type="ECO:0000256" key="6">
    <source>
        <dbReference type="ARBA" id="ARBA00023136"/>
    </source>
</evidence>
<feature type="domain" description="Phosphatidic acid phosphatase type 2/haloperoxidase" evidence="8">
    <location>
        <begin position="87"/>
        <end position="195"/>
    </location>
</feature>
<keyword evidence="5 7" id="KW-1133">Transmembrane helix</keyword>
<feature type="transmembrane region" description="Helical" evidence="7">
    <location>
        <begin position="184"/>
        <end position="203"/>
    </location>
</feature>
<reference evidence="9 10" key="1">
    <citation type="submission" date="2015-09" db="EMBL/GenBank/DDBJ databases">
        <title>Genome of Desulfovibrio dechloracetivorans BerOc1, a mercury methylating strain isolated from highly hydrocarbons and metals contaminated coastal sediments.</title>
        <authorList>
            <person name="Goni Urriza M."/>
            <person name="Gassie C."/>
            <person name="Bouchez O."/>
            <person name="Klopp C."/>
            <person name="Ranchou-Peyruse A."/>
            <person name="Remy G."/>
        </authorList>
    </citation>
    <scope>NUCLEOTIDE SEQUENCE [LARGE SCALE GENOMIC DNA]</scope>
    <source>
        <strain evidence="9 10">BerOc1</strain>
    </source>
</reference>
<dbReference type="Pfam" id="PF01569">
    <property type="entry name" value="PAP2"/>
    <property type="match status" value="1"/>
</dbReference>
<dbReference type="EC" id="3.6.1.27" evidence="9"/>
<keyword evidence="6 7" id="KW-0472">Membrane</keyword>
<protein>
    <submittedName>
        <fullName evidence="9">Undecaprenyl-diphosphatase BcrC</fullName>
        <ecNumber evidence="9">3.6.1.27</ecNumber>
    </submittedName>
</protein>
<dbReference type="InterPro" id="IPR000326">
    <property type="entry name" value="PAP2/HPO"/>
</dbReference>
<comment type="subcellular location">
    <subcellularLocation>
        <location evidence="1">Cell membrane</location>
        <topology evidence="1">Multi-pass membrane protein</topology>
    </subcellularLocation>
</comment>